<dbReference type="InterPro" id="IPR036388">
    <property type="entry name" value="WH-like_DNA-bd_sf"/>
</dbReference>
<evidence type="ECO:0000259" key="7">
    <source>
        <dbReference type="Pfam" id="PF08281"/>
    </source>
</evidence>
<name>A0A1F4XYA1_9BACT</name>
<dbReference type="Gene3D" id="1.10.10.10">
    <property type="entry name" value="Winged helix-like DNA-binding domain superfamily/Winged helix DNA-binding domain"/>
    <property type="match status" value="1"/>
</dbReference>
<organism evidence="8 9">
    <name type="scientific">Candidatus Adlerbacteria bacterium RIFCSPLOWO2_01_FULL_54_21b</name>
    <dbReference type="NCBI Taxonomy" id="1797245"/>
    <lineage>
        <taxon>Bacteria</taxon>
        <taxon>Candidatus Adleribacteriota</taxon>
    </lineage>
</organism>
<dbReference type="SUPFAM" id="SSF88946">
    <property type="entry name" value="Sigma2 domain of RNA polymerase sigma factors"/>
    <property type="match status" value="1"/>
</dbReference>
<protein>
    <recommendedName>
        <fullName evidence="10">RNA polymerase sigma factor</fullName>
    </recommendedName>
</protein>
<evidence type="ECO:0000313" key="8">
    <source>
        <dbReference type="EMBL" id="OGC86669.1"/>
    </source>
</evidence>
<keyword evidence="2" id="KW-0805">Transcription regulation</keyword>
<dbReference type="EMBL" id="MEWZ01000017">
    <property type="protein sequence ID" value="OGC86669.1"/>
    <property type="molecule type" value="Genomic_DNA"/>
</dbReference>
<dbReference type="GO" id="GO:0006352">
    <property type="term" value="P:DNA-templated transcription initiation"/>
    <property type="evidence" value="ECO:0007669"/>
    <property type="project" value="InterPro"/>
</dbReference>
<accession>A0A1F4XYA1</accession>
<keyword evidence="3" id="KW-0731">Sigma factor</keyword>
<dbReference type="InterPro" id="IPR013325">
    <property type="entry name" value="RNA_pol_sigma_r2"/>
</dbReference>
<evidence type="ECO:0000256" key="3">
    <source>
        <dbReference type="ARBA" id="ARBA00023082"/>
    </source>
</evidence>
<dbReference type="PANTHER" id="PTHR43133:SF52">
    <property type="entry name" value="ECF RNA POLYMERASE SIGMA FACTOR SIGL"/>
    <property type="match status" value="1"/>
</dbReference>
<dbReference type="NCBIfam" id="TIGR02937">
    <property type="entry name" value="sigma70-ECF"/>
    <property type="match status" value="1"/>
</dbReference>
<reference evidence="8 9" key="1">
    <citation type="journal article" date="2016" name="Nat. Commun.">
        <title>Thousands of microbial genomes shed light on interconnected biogeochemical processes in an aquifer system.</title>
        <authorList>
            <person name="Anantharaman K."/>
            <person name="Brown C.T."/>
            <person name="Hug L.A."/>
            <person name="Sharon I."/>
            <person name="Castelle C.J."/>
            <person name="Probst A.J."/>
            <person name="Thomas B.C."/>
            <person name="Singh A."/>
            <person name="Wilkins M.J."/>
            <person name="Karaoz U."/>
            <person name="Brodie E.L."/>
            <person name="Williams K.H."/>
            <person name="Hubbard S.S."/>
            <person name="Banfield J.F."/>
        </authorList>
    </citation>
    <scope>NUCLEOTIDE SEQUENCE [LARGE SCALE GENOMIC DNA]</scope>
</reference>
<dbReference type="InterPro" id="IPR039425">
    <property type="entry name" value="RNA_pol_sigma-70-like"/>
</dbReference>
<comment type="caution">
    <text evidence="8">The sequence shown here is derived from an EMBL/GenBank/DDBJ whole genome shotgun (WGS) entry which is preliminary data.</text>
</comment>
<feature type="domain" description="RNA polymerase sigma-70 region 2" evidence="6">
    <location>
        <begin position="12"/>
        <end position="77"/>
    </location>
</feature>
<gene>
    <name evidence="8" type="ORF">A2949_02945</name>
</gene>
<dbReference type="GO" id="GO:0016987">
    <property type="term" value="F:sigma factor activity"/>
    <property type="evidence" value="ECO:0007669"/>
    <property type="project" value="UniProtKB-KW"/>
</dbReference>
<sequence>MEDLERIFTDAFERYSDELFRHCAMRLSNRDRALELTQECFMRTWQYAQKGQEIRELRPFLYRTLRNLVIDEYRRHKPQSLEAMVTEEKPDVEALLPADESNTLTAAMERHEGARALEMLKQLPDLYREVLALRYVEGLSLTEIADIIDETENAVSVRIHRGLKKLKELLEPTHTSPDIQK</sequence>
<dbReference type="Proteomes" id="UP000178585">
    <property type="component" value="Unassembled WGS sequence"/>
</dbReference>
<evidence type="ECO:0000256" key="5">
    <source>
        <dbReference type="ARBA" id="ARBA00023163"/>
    </source>
</evidence>
<dbReference type="Pfam" id="PF04542">
    <property type="entry name" value="Sigma70_r2"/>
    <property type="match status" value="1"/>
</dbReference>
<dbReference type="STRING" id="1797245.A2949_02945"/>
<dbReference type="Gene3D" id="1.10.1740.10">
    <property type="match status" value="1"/>
</dbReference>
<dbReference type="InterPro" id="IPR014284">
    <property type="entry name" value="RNA_pol_sigma-70_dom"/>
</dbReference>
<evidence type="ECO:0000256" key="2">
    <source>
        <dbReference type="ARBA" id="ARBA00023015"/>
    </source>
</evidence>
<evidence type="ECO:0000313" key="9">
    <source>
        <dbReference type="Proteomes" id="UP000178585"/>
    </source>
</evidence>
<evidence type="ECO:0000256" key="4">
    <source>
        <dbReference type="ARBA" id="ARBA00023125"/>
    </source>
</evidence>
<proteinExistence type="inferred from homology"/>
<comment type="similarity">
    <text evidence="1">Belongs to the sigma-70 factor family. ECF subfamily.</text>
</comment>
<dbReference type="SUPFAM" id="SSF88659">
    <property type="entry name" value="Sigma3 and sigma4 domains of RNA polymerase sigma factors"/>
    <property type="match status" value="1"/>
</dbReference>
<keyword evidence="5" id="KW-0804">Transcription</keyword>
<dbReference type="InterPro" id="IPR013249">
    <property type="entry name" value="RNA_pol_sigma70_r4_t2"/>
</dbReference>
<dbReference type="AlphaFoldDB" id="A0A1F4XYA1"/>
<dbReference type="Pfam" id="PF08281">
    <property type="entry name" value="Sigma70_r4_2"/>
    <property type="match status" value="1"/>
</dbReference>
<feature type="domain" description="RNA polymerase sigma factor 70 region 4 type 2" evidence="7">
    <location>
        <begin position="116"/>
        <end position="166"/>
    </location>
</feature>
<keyword evidence="4" id="KW-0238">DNA-binding</keyword>
<evidence type="ECO:0000256" key="1">
    <source>
        <dbReference type="ARBA" id="ARBA00010641"/>
    </source>
</evidence>
<dbReference type="InterPro" id="IPR013324">
    <property type="entry name" value="RNA_pol_sigma_r3/r4-like"/>
</dbReference>
<evidence type="ECO:0000259" key="6">
    <source>
        <dbReference type="Pfam" id="PF04542"/>
    </source>
</evidence>
<dbReference type="GO" id="GO:0003677">
    <property type="term" value="F:DNA binding"/>
    <property type="evidence" value="ECO:0007669"/>
    <property type="project" value="UniProtKB-KW"/>
</dbReference>
<dbReference type="CDD" id="cd06171">
    <property type="entry name" value="Sigma70_r4"/>
    <property type="match status" value="1"/>
</dbReference>
<dbReference type="InterPro" id="IPR007627">
    <property type="entry name" value="RNA_pol_sigma70_r2"/>
</dbReference>
<evidence type="ECO:0008006" key="10">
    <source>
        <dbReference type="Google" id="ProtNLM"/>
    </source>
</evidence>
<dbReference type="PANTHER" id="PTHR43133">
    <property type="entry name" value="RNA POLYMERASE ECF-TYPE SIGMA FACTO"/>
    <property type="match status" value="1"/>
</dbReference>